<evidence type="ECO:0000256" key="1">
    <source>
        <dbReference type="SAM" id="SignalP"/>
    </source>
</evidence>
<gene>
    <name evidence="2" type="ORF">MUN79_27500</name>
</gene>
<organism evidence="2 3">
    <name type="scientific">Hymenobacter cellulosilyticus</name>
    <dbReference type="NCBI Taxonomy" id="2932248"/>
    <lineage>
        <taxon>Bacteria</taxon>
        <taxon>Pseudomonadati</taxon>
        <taxon>Bacteroidota</taxon>
        <taxon>Cytophagia</taxon>
        <taxon>Cytophagales</taxon>
        <taxon>Hymenobacteraceae</taxon>
        <taxon>Hymenobacter</taxon>
    </lineage>
</organism>
<dbReference type="EMBL" id="CP095046">
    <property type="protein sequence ID" value="UOQ72254.1"/>
    <property type="molecule type" value="Genomic_DNA"/>
</dbReference>
<proteinExistence type="predicted"/>
<reference evidence="2" key="1">
    <citation type="submission" date="2022-04" db="EMBL/GenBank/DDBJ databases">
        <title>Hymenobacter sp. isolated from the air.</title>
        <authorList>
            <person name="Won M."/>
            <person name="Lee C.-M."/>
            <person name="Woen H.-Y."/>
            <person name="Kwon S.-W."/>
        </authorList>
    </citation>
    <scope>NUCLEOTIDE SEQUENCE</scope>
    <source>
        <strain evidence="2">5116S-3</strain>
    </source>
</reference>
<accession>A0A8T9Q3V8</accession>
<sequence>MKNKYLYGLGALLLGGGLSNPAWAQNQESRAFYAVGSSQELVRQLESQVATAESRRATPTISLRVSGSQAFVGKVNHREDLTGSGEYLVGEIQNVPGSSFLLRIEGNTVQGNIILRQTRQAYQYSADARGNVRVQPVDIDKVLCVDYHQPVGYRNPAPQPGTADNRAAVVSLQSLPGARGCIMLDFDGQYVSGTPWNNGNPINAARRA</sequence>
<evidence type="ECO:0000313" key="2">
    <source>
        <dbReference type="EMBL" id="UOQ72254.1"/>
    </source>
</evidence>
<dbReference type="KEGG" id="hcu:MUN79_27500"/>
<dbReference type="Proteomes" id="UP000831796">
    <property type="component" value="Chromosome"/>
</dbReference>
<feature type="signal peptide" evidence="1">
    <location>
        <begin position="1"/>
        <end position="24"/>
    </location>
</feature>
<protein>
    <submittedName>
        <fullName evidence="2">Uncharacterized protein</fullName>
    </submittedName>
</protein>
<keyword evidence="3" id="KW-1185">Reference proteome</keyword>
<evidence type="ECO:0000313" key="3">
    <source>
        <dbReference type="Proteomes" id="UP000831796"/>
    </source>
</evidence>
<keyword evidence="1" id="KW-0732">Signal</keyword>
<feature type="chain" id="PRO_5035727418" evidence="1">
    <location>
        <begin position="25"/>
        <end position="208"/>
    </location>
</feature>
<name>A0A8T9Q3V8_9BACT</name>
<dbReference type="RefSeq" id="WP_244675645.1">
    <property type="nucleotide sequence ID" value="NZ_CP095046.1"/>
</dbReference>
<dbReference type="AlphaFoldDB" id="A0A8T9Q3V8"/>